<feature type="transmembrane region" description="Helical" evidence="6">
    <location>
        <begin position="43"/>
        <end position="64"/>
    </location>
</feature>
<dbReference type="AlphaFoldDB" id="M0A079"/>
<evidence type="ECO:0000256" key="6">
    <source>
        <dbReference type="SAM" id="Phobius"/>
    </source>
</evidence>
<feature type="transmembrane region" description="Helical" evidence="6">
    <location>
        <begin position="338"/>
        <end position="355"/>
    </location>
</feature>
<feature type="transmembrane region" description="Helical" evidence="6">
    <location>
        <begin position="300"/>
        <end position="318"/>
    </location>
</feature>
<feature type="transmembrane region" description="Helical" evidence="6">
    <location>
        <begin position="179"/>
        <end position="198"/>
    </location>
</feature>
<keyword evidence="8" id="KW-1185">Reference proteome</keyword>
<dbReference type="InterPro" id="IPR002797">
    <property type="entry name" value="Polysacc_synth"/>
</dbReference>
<evidence type="ECO:0000256" key="5">
    <source>
        <dbReference type="ARBA" id="ARBA00023136"/>
    </source>
</evidence>
<evidence type="ECO:0000256" key="3">
    <source>
        <dbReference type="ARBA" id="ARBA00022692"/>
    </source>
</evidence>
<feature type="transmembrane region" description="Helical" evidence="6">
    <location>
        <begin position="155"/>
        <end position="173"/>
    </location>
</feature>
<keyword evidence="2" id="KW-1003">Cell membrane</keyword>
<protein>
    <submittedName>
        <fullName evidence="7">Polysaccharide biosynthesis protein</fullName>
    </submittedName>
</protein>
<dbReference type="EMBL" id="AOIL01000042">
    <property type="protein sequence ID" value="ELY90793.1"/>
    <property type="molecule type" value="Genomic_DNA"/>
</dbReference>
<feature type="transmembrane region" description="Helical" evidence="6">
    <location>
        <begin position="395"/>
        <end position="417"/>
    </location>
</feature>
<dbReference type="Pfam" id="PF01943">
    <property type="entry name" value="Polysacc_synt"/>
    <property type="match status" value="1"/>
</dbReference>
<dbReference type="Proteomes" id="UP000011648">
    <property type="component" value="Unassembled WGS sequence"/>
</dbReference>
<sequence>MQTSLFRRFISILGAKITTLLLGLFITPILVRLLGSSLYGDYAFILSILGITMILANAGIFDGARKYIAEDREDSNWVEHVFGFYLRVAAQLAALAAFLFILFSWFGLSDRFFNSNFSIYFYLLAALIISRQAYSVARGGLMGLGFEDQSEPLSILKKVLFGIFGLSFAYIGYDVAGILLGHILASLITSLLAFMILFRHLNTRYVFTRVPAKFPKKSLLSFNFFSIILIFMTSSLYHVDILLLRPITGSEATGYYRAALVVAEFLWFVPNAIQMFLLHSSSELWSKNKISEITNIVSKVTRYNLLLVLLFSVGLAALANDFVTVYFGPDFSPTVRPLLLLLPGTLGFALARPIFAVGQGKGELRILILATGAAAVMNLCLNLLLIPLYGISGAAVATSISYGSMVVFHVIAARKIGFDPVSDLRLSKIVFVALTSSIVIFGISSIISSSYLSLSIVPPIGFIVYIILTVKFGVLSSEEIDDFAQRLPNPIDEHFRRFVVVLQNH</sequence>
<accession>M0A079</accession>
<feature type="transmembrane region" description="Helical" evidence="6">
    <location>
        <begin position="456"/>
        <end position="476"/>
    </location>
</feature>
<feature type="transmembrane region" description="Helical" evidence="6">
    <location>
        <begin position="258"/>
        <end position="279"/>
    </location>
</feature>
<proteinExistence type="predicted"/>
<evidence type="ECO:0000256" key="4">
    <source>
        <dbReference type="ARBA" id="ARBA00022989"/>
    </source>
</evidence>
<name>M0A079_9EURY</name>
<dbReference type="PANTHER" id="PTHR30250">
    <property type="entry name" value="PST FAMILY PREDICTED COLANIC ACID TRANSPORTER"/>
    <property type="match status" value="1"/>
</dbReference>
<reference evidence="7 8" key="1">
    <citation type="journal article" date="2014" name="PLoS Genet.">
        <title>Phylogenetically driven sequencing of extremely halophilic archaea reveals strategies for static and dynamic osmo-response.</title>
        <authorList>
            <person name="Becker E.A."/>
            <person name="Seitzer P.M."/>
            <person name="Tritt A."/>
            <person name="Larsen D."/>
            <person name="Krusor M."/>
            <person name="Yao A.I."/>
            <person name="Wu D."/>
            <person name="Madern D."/>
            <person name="Eisen J.A."/>
            <person name="Darling A.E."/>
            <person name="Facciotti M.T."/>
        </authorList>
    </citation>
    <scope>NUCLEOTIDE SEQUENCE [LARGE SCALE GENOMIC DNA]</scope>
    <source>
        <strain evidence="7 8">DSM 12281</strain>
    </source>
</reference>
<evidence type="ECO:0000313" key="7">
    <source>
        <dbReference type="EMBL" id="ELY90793.1"/>
    </source>
</evidence>
<dbReference type="RefSeq" id="WP_006825998.1">
    <property type="nucleotide sequence ID" value="NZ_AOIL01000042.1"/>
</dbReference>
<organism evidence="7 8">
    <name type="scientific">Natrialba taiwanensis DSM 12281</name>
    <dbReference type="NCBI Taxonomy" id="1230458"/>
    <lineage>
        <taxon>Archaea</taxon>
        <taxon>Methanobacteriati</taxon>
        <taxon>Methanobacteriota</taxon>
        <taxon>Stenosarchaea group</taxon>
        <taxon>Halobacteria</taxon>
        <taxon>Halobacteriales</taxon>
        <taxon>Natrialbaceae</taxon>
        <taxon>Natrialba</taxon>
    </lineage>
</organism>
<feature type="transmembrane region" description="Helical" evidence="6">
    <location>
        <begin position="12"/>
        <end position="31"/>
    </location>
</feature>
<dbReference type="PANTHER" id="PTHR30250:SF11">
    <property type="entry name" value="O-ANTIGEN TRANSPORTER-RELATED"/>
    <property type="match status" value="1"/>
</dbReference>
<feature type="transmembrane region" description="Helical" evidence="6">
    <location>
        <begin position="429"/>
        <end position="450"/>
    </location>
</feature>
<dbReference type="PATRIC" id="fig|1230458.4.peg.2254"/>
<dbReference type="GO" id="GO:0005886">
    <property type="term" value="C:plasma membrane"/>
    <property type="evidence" value="ECO:0007669"/>
    <property type="project" value="UniProtKB-SubCell"/>
</dbReference>
<evidence type="ECO:0000256" key="1">
    <source>
        <dbReference type="ARBA" id="ARBA00004651"/>
    </source>
</evidence>
<feature type="transmembrane region" description="Helical" evidence="6">
    <location>
        <begin position="219"/>
        <end position="238"/>
    </location>
</feature>
<feature type="transmembrane region" description="Helical" evidence="6">
    <location>
        <begin position="367"/>
        <end position="389"/>
    </location>
</feature>
<evidence type="ECO:0000313" key="8">
    <source>
        <dbReference type="Proteomes" id="UP000011648"/>
    </source>
</evidence>
<dbReference type="OrthoDB" id="19148at2157"/>
<comment type="subcellular location">
    <subcellularLocation>
        <location evidence="1">Cell membrane</location>
        <topology evidence="1">Multi-pass membrane protein</topology>
    </subcellularLocation>
</comment>
<feature type="transmembrane region" description="Helical" evidence="6">
    <location>
        <begin position="84"/>
        <end position="105"/>
    </location>
</feature>
<keyword evidence="4 6" id="KW-1133">Transmembrane helix</keyword>
<gene>
    <name evidence="7" type="ORF">C484_11236</name>
</gene>
<keyword evidence="5 6" id="KW-0472">Membrane</keyword>
<comment type="caution">
    <text evidence="7">The sequence shown here is derived from an EMBL/GenBank/DDBJ whole genome shotgun (WGS) entry which is preliminary data.</text>
</comment>
<dbReference type="InterPro" id="IPR050833">
    <property type="entry name" value="Poly_Biosynth_Transport"/>
</dbReference>
<dbReference type="STRING" id="1230458.C484_11236"/>
<feature type="transmembrane region" description="Helical" evidence="6">
    <location>
        <begin position="117"/>
        <end position="134"/>
    </location>
</feature>
<keyword evidence="3 6" id="KW-0812">Transmembrane</keyword>
<evidence type="ECO:0000256" key="2">
    <source>
        <dbReference type="ARBA" id="ARBA00022475"/>
    </source>
</evidence>